<evidence type="ECO:0000256" key="2">
    <source>
        <dbReference type="ARBA" id="ARBA00023186"/>
    </source>
</evidence>
<keyword evidence="1" id="KW-0235">DNA replication</keyword>
<dbReference type="PROSITE" id="PS50076">
    <property type="entry name" value="DNAJ_2"/>
    <property type="match status" value="1"/>
</dbReference>
<dbReference type="InterPro" id="IPR001623">
    <property type="entry name" value="DnaJ_domain"/>
</dbReference>
<dbReference type="SUPFAM" id="SSF48452">
    <property type="entry name" value="TPR-like"/>
    <property type="match status" value="1"/>
</dbReference>
<dbReference type="OrthoDB" id="9779889at2"/>
<evidence type="ECO:0000256" key="1">
    <source>
        <dbReference type="ARBA" id="ARBA00022705"/>
    </source>
</evidence>
<organism evidence="4 5">
    <name type="scientific">Anaerocolumna jejuensis DSM 15929</name>
    <dbReference type="NCBI Taxonomy" id="1121322"/>
    <lineage>
        <taxon>Bacteria</taxon>
        <taxon>Bacillati</taxon>
        <taxon>Bacillota</taxon>
        <taxon>Clostridia</taxon>
        <taxon>Lachnospirales</taxon>
        <taxon>Lachnospiraceae</taxon>
        <taxon>Anaerocolumna</taxon>
    </lineage>
</organism>
<name>A0A1M6LT94_9FIRM</name>
<dbReference type="PANTHER" id="PTHR43096:SF52">
    <property type="entry name" value="DNAJ HOMOLOG 1, MITOCHONDRIAL-RELATED"/>
    <property type="match status" value="1"/>
</dbReference>
<evidence type="ECO:0000313" key="5">
    <source>
        <dbReference type="Proteomes" id="UP000184386"/>
    </source>
</evidence>
<dbReference type="GO" id="GO:0005737">
    <property type="term" value="C:cytoplasm"/>
    <property type="evidence" value="ECO:0007669"/>
    <property type="project" value="TreeGrafter"/>
</dbReference>
<dbReference type="SMART" id="SM00271">
    <property type="entry name" value="DnaJ"/>
    <property type="match status" value="1"/>
</dbReference>
<dbReference type="AlphaFoldDB" id="A0A1M6LT94"/>
<proteinExistence type="predicted"/>
<dbReference type="EMBL" id="FRAC01000007">
    <property type="protein sequence ID" value="SHJ74468.1"/>
    <property type="molecule type" value="Genomic_DNA"/>
</dbReference>
<keyword evidence="2" id="KW-0143">Chaperone</keyword>
<dbReference type="PRINTS" id="PR00625">
    <property type="entry name" value="JDOMAIN"/>
</dbReference>
<reference evidence="4 5" key="1">
    <citation type="submission" date="2016-11" db="EMBL/GenBank/DDBJ databases">
        <authorList>
            <person name="Jaros S."/>
            <person name="Januszkiewicz K."/>
            <person name="Wedrychowicz H."/>
        </authorList>
    </citation>
    <scope>NUCLEOTIDE SEQUENCE [LARGE SCALE GENOMIC DNA]</scope>
    <source>
        <strain evidence="4 5">DSM 15929</strain>
    </source>
</reference>
<sequence>MVMDPYKVLGVTPEASGDDIKKAYRSLSRRYHPDANINNPNKAQAEEKFKEIQVAYDRIMKDRENGNFSGYSQGSYGQSTYGQGTYGQGNYNQGAYGNSTGQNAYGPFGYGYYGTGDGTFQGQEESPRLRAAAVYINSRNFTEAMTVLESIQDRNAVWYYYSALANQGLGNNVTALEAARQAAALEPGNMQYQILLKRMEGGGIWYENMGEGYGRAGEGLGRVCTTLCWLTMLCNCCFMRPY</sequence>
<dbReference type="SUPFAM" id="SSF46565">
    <property type="entry name" value="Chaperone J-domain"/>
    <property type="match status" value="1"/>
</dbReference>
<dbReference type="Proteomes" id="UP000184386">
    <property type="component" value="Unassembled WGS sequence"/>
</dbReference>
<dbReference type="Gene3D" id="1.10.287.110">
    <property type="entry name" value="DnaJ domain"/>
    <property type="match status" value="1"/>
</dbReference>
<dbReference type="InterPro" id="IPR036869">
    <property type="entry name" value="J_dom_sf"/>
</dbReference>
<gene>
    <name evidence="4" type="ORF">SAMN02745136_00709</name>
</gene>
<dbReference type="GO" id="GO:0051082">
    <property type="term" value="F:unfolded protein binding"/>
    <property type="evidence" value="ECO:0007669"/>
    <property type="project" value="TreeGrafter"/>
</dbReference>
<feature type="domain" description="J" evidence="3">
    <location>
        <begin position="4"/>
        <end position="72"/>
    </location>
</feature>
<dbReference type="PANTHER" id="PTHR43096">
    <property type="entry name" value="DNAJ HOMOLOG 1, MITOCHONDRIAL-RELATED"/>
    <property type="match status" value="1"/>
</dbReference>
<dbReference type="RefSeq" id="WP_073273045.1">
    <property type="nucleotide sequence ID" value="NZ_FRAC01000007.1"/>
</dbReference>
<dbReference type="CDD" id="cd06257">
    <property type="entry name" value="DnaJ"/>
    <property type="match status" value="1"/>
</dbReference>
<dbReference type="GO" id="GO:0042026">
    <property type="term" value="P:protein refolding"/>
    <property type="evidence" value="ECO:0007669"/>
    <property type="project" value="TreeGrafter"/>
</dbReference>
<evidence type="ECO:0000313" key="4">
    <source>
        <dbReference type="EMBL" id="SHJ74468.1"/>
    </source>
</evidence>
<keyword evidence="5" id="KW-1185">Reference proteome</keyword>
<dbReference type="Gene3D" id="1.25.40.10">
    <property type="entry name" value="Tetratricopeptide repeat domain"/>
    <property type="match status" value="1"/>
</dbReference>
<accession>A0A1M6LT94</accession>
<dbReference type="STRING" id="1121322.SAMN02745136_00709"/>
<dbReference type="InterPro" id="IPR011990">
    <property type="entry name" value="TPR-like_helical_dom_sf"/>
</dbReference>
<protein>
    <submittedName>
        <fullName evidence="4">Molecular chaperone DnaJ</fullName>
    </submittedName>
</protein>
<dbReference type="Pfam" id="PF00226">
    <property type="entry name" value="DnaJ"/>
    <property type="match status" value="1"/>
</dbReference>
<dbReference type="GO" id="GO:0006260">
    <property type="term" value="P:DNA replication"/>
    <property type="evidence" value="ECO:0007669"/>
    <property type="project" value="UniProtKB-KW"/>
</dbReference>
<evidence type="ECO:0000259" key="3">
    <source>
        <dbReference type="PROSITE" id="PS50076"/>
    </source>
</evidence>